<evidence type="ECO:0000313" key="1">
    <source>
        <dbReference type="EMBL" id="HCK29115.1"/>
    </source>
</evidence>
<dbReference type="EMBL" id="DPVE01000037">
    <property type="protein sequence ID" value="HCK29115.1"/>
    <property type="molecule type" value="Genomic_DNA"/>
</dbReference>
<organism evidence="1 2">
    <name type="scientific">Acinetobacter ursingii</name>
    <dbReference type="NCBI Taxonomy" id="108980"/>
    <lineage>
        <taxon>Bacteria</taxon>
        <taxon>Pseudomonadati</taxon>
        <taxon>Pseudomonadota</taxon>
        <taxon>Gammaproteobacteria</taxon>
        <taxon>Moraxellales</taxon>
        <taxon>Moraxellaceae</taxon>
        <taxon>Acinetobacter</taxon>
    </lineage>
</organism>
<name>A0A3D2SKL8_9GAMM</name>
<evidence type="ECO:0000313" key="2">
    <source>
        <dbReference type="Proteomes" id="UP000263596"/>
    </source>
</evidence>
<dbReference type="RefSeq" id="WP_049175481.1">
    <property type="nucleotide sequence ID" value="NZ_BKOC01000001.1"/>
</dbReference>
<reference evidence="1 2" key="1">
    <citation type="journal article" date="2018" name="Nat. Biotechnol.">
        <title>A standardized bacterial taxonomy based on genome phylogeny substantially revises the tree of life.</title>
        <authorList>
            <person name="Parks D.H."/>
            <person name="Chuvochina M."/>
            <person name="Waite D.W."/>
            <person name="Rinke C."/>
            <person name="Skarshewski A."/>
            <person name="Chaumeil P.A."/>
            <person name="Hugenholtz P."/>
        </authorList>
    </citation>
    <scope>NUCLEOTIDE SEQUENCE [LARGE SCALE GENOMIC DNA]</scope>
    <source>
        <strain evidence="1">UBA9669</strain>
    </source>
</reference>
<protein>
    <submittedName>
        <fullName evidence="1">Uncharacterized protein</fullName>
    </submittedName>
</protein>
<sequence length="324" mass="36310">MTAILNAKEAFEALQNRKTVLCRYAGDGTLPGDKDFYSLDQMPATVFVMPHYEFCIKIETMELAGITFTKPLTLDEYQDDQEVFVLSTFAPSIYIVNSKTAALVESINAGFVQRDAENAKLQLKALSKALGRELNDNVSVTRLGNEPKKTKRKKEPEVKITAIDDEVNETLEKVDQENTGTGITIIEQGPVEIVEYKLGVGQQVEQYWDHREILNDLIDQVSKAKTPAEANAVFQHTKGWSQEQTAPLHAAVSRRLAELPQPEVKEPPSLLVRIQRAANLDELAELEIEVSTRDAQIVPALMSEVKKRRAQIKQFEPSFAEDLL</sequence>
<gene>
    <name evidence="1" type="ORF">DHW29_02210</name>
</gene>
<accession>A0A3D2SKL8</accession>
<dbReference type="AlphaFoldDB" id="A0A3D2SKL8"/>
<comment type="caution">
    <text evidence="1">The sequence shown here is derived from an EMBL/GenBank/DDBJ whole genome shotgun (WGS) entry which is preliminary data.</text>
</comment>
<dbReference type="Proteomes" id="UP000263596">
    <property type="component" value="Unassembled WGS sequence"/>
</dbReference>
<proteinExistence type="predicted"/>